<dbReference type="PRINTS" id="PR00080">
    <property type="entry name" value="SDRFAMILY"/>
</dbReference>
<dbReference type="GO" id="GO:0016491">
    <property type="term" value="F:oxidoreductase activity"/>
    <property type="evidence" value="ECO:0007669"/>
    <property type="project" value="UniProtKB-KW"/>
</dbReference>
<evidence type="ECO:0000256" key="2">
    <source>
        <dbReference type="ARBA" id="ARBA00023002"/>
    </source>
</evidence>
<dbReference type="AlphaFoldDB" id="A0A5C8PN42"/>
<gene>
    <name evidence="5" type="ORF">FHP25_13630</name>
</gene>
<dbReference type="OrthoDB" id="335726at2"/>
<dbReference type="Pfam" id="PF00106">
    <property type="entry name" value="adh_short"/>
    <property type="match status" value="1"/>
</dbReference>
<accession>A0A5C8PN42</accession>
<comment type="similarity">
    <text evidence="1 3">Belongs to the short-chain dehydrogenases/reductases (SDR) family.</text>
</comment>
<dbReference type="SUPFAM" id="SSF51735">
    <property type="entry name" value="NAD(P)-binding Rossmann-fold domains"/>
    <property type="match status" value="1"/>
</dbReference>
<keyword evidence="2" id="KW-0560">Oxidoreductase</keyword>
<protein>
    <submittedName>
        <fullName evidence="5">SDR family NAD(P)-dependent oxidoreductase</fullName>
    </submittedName>
</protein>
<evidence type="ECO:0000256" key="1">
    <source>
        <dbReference type="ARBA" id="ARBA00006484"/>
    </source>
</evidence>
<reference evidence="5 6" key="1">
    <citation type="submission" date="2019-06" db="EMBL/GenBank/DDBJ databases">
        <title>New taxonomy in bacterial strain CC-CFT640, isolated from vineyard.</title>
        <authorList>
            <person name="Lin S.-Y."/>
            <person name="Tsai C.-F."/>
            <person name="Young C.-C."/>
        </authorList>
    </citation>
    <scope>NUCLEOTIDE SEQUENCE [LARGE SCALE GENOMIC DNA]</scope>
    <source>
        <strain evidence="5 6">CC-CFT640</strain>
    </source>
</reference>
<dbReference type="Proteomes" id="UP000321638">
    <property type="component" value="Unassembled WGS sequence"/>
</dbReference>
<name>A0A5C8PN42_9HYPH</name>
<dbReference type="PROSITE" id="PS00061">
    <property type="entry name" value="ADH_SHORT"/>
    <property type="match status" value="1"/>
</dbReference>
<dbReference type="Gene3D" id="3.40.50.720">
    <property type="entry name" value="NAD(P)-binding Rossmann-like Domain"/>
    <property type="match status" value="1"/>
</dbReference>
<evidence type="ECO:0000256" key="3">
    <source>
        <dbReference type="RuleBase" id="RU000363"/>
    </source>
</evidence>
<dbReference type="PRINTS" id="PR00081">
    <property type="entry name" value="GDHRDH"/>
</dbReference>
<dbReference type="RefSeq" id="WP_147847488.1">
    <property type="nucleotide sequence ID" value="NZ_VDUZ01000013.1"/>
</dbReference>
<evidence type="ECO:0000313" key="5">
    <source>
        <dbReference type="EMBL" id="TXL75686.1"/>
    </source>
</evidence>
<dbReference type="InterPro" id="IPR020904">
    <property type="entry name" value="Sc_DH/Rdtase_CS"/>
</dbReference>
<feature type="domain" description="Ketoreductase" evidence="4">
    <location>
        <begin position="3"/>
        <end position="188"/>
    </location>
</feature>
<dbReference type="PANTHER" id="PTHR44196">
    <property type="entry name" value="DEHYDROGENASE/REDUCTASE SDR FAMILY MEMBER 7B"/>
    <property type="match status" value="1"/>
</dbReference>
<proteinExistence type="inferred from homology"/>
<dbReference type="InterPro" id="IPR002347">
    <property type="entry name" value="SDR_fam"/>
</dbReference>
<dbReference type="SMART" id="SM00822">
    <property type="entry name" value="PKS_KR"/>
    <property type="match status" value="1"/>
</dbReference>
<dbReference type="InterPro" id="IPR036291">
    <property type="entry name" value="NAD(P)-bd_dom_sf"/>
</dbReference>
<dbReference type="GO" id="GO:0016020">
    <property type="term" value="C:membrane"/>
    <property type="evidence" value="ECO:0007669"/>
    <property type="project" value="TreeGrafter"/>
</dbReference>
<dbReference type="InterPro" id="IPR057326">
    <property type="entry name" value="KR_dom"/>
</dbReference>
<comment type="caution">
    <text evidence="5">The sequence shown here is derived from an EMBL/GenBank/DDBJ whole genome shotgun (WGS) entry which is preliminary data.</text>
</comment>
<dbReference type="PANTHER" id="PTHR44196:SF1">
    <property type="entry name" value="DEHYDROGENASE_REDUCTASE SDR FAMILY MEMBER 7B"/>
    <property type="match status" value="1"/>
</dbReference>
<dbReference type="EMBL" id="VDUZ01000013">
    <property type="protein sequence ID" value="TXL75686.1"/>
    <property type="molecule type" value="Genomic_DNA"/>
</dbReference>
<evidence type="ECO:0000313" key="6">
    <source>
        <dbReference type="Proteomes" id="UP000321638"/>
    </source>
</evidence>
<evidence type="ECO:0000259" key="4">
    <source>
        <dbReference type="SMART" id="SM00822"/>
    </source>
</evidence>
<organism evidence="5 6">
    <name type="scientific">Vineibacter terrae</name>
    <dbReference type="NCBI Taxonomy" id="2586908"/>
    <lineage>
        <taxon>Bacteria</taxon>
        <taxon>Pseudomonadati</taxon>
        <taxon>Pseudomonadota</taxon>
        <taxon>Alphaproteobacteria</taxon>
        <taxon>Hyphomicrobiales</taxon>
        <taxon>Vineibacter</taxon>
    </lineage>
</organism>
<keyword evidence="6" id="KW-1185">Reference proteome</keyword>
<sequence>MARTVVITGASSGIGRALAMEYADRGVTLGLLGRDQERLDAIAAACRGRGATVETIALDVRDADAMVGWLHAFDDRHPVDLLIANAGIVSGSGAGRRSEPLAAALQVIDINLKGVIAALSALDSRMQARRTGHLVLVSSLAGLAPQPDLPSYSASKAGLVSYGAALRVRLRSRGVAVSVVCPGYVETPMADRQRSAKPFSWPTGRAAQYIRNRLDKRQRLIAFPWQLVFGIRLLPLLPTALQDWILSGFTAEIVADDATLEK</sequence>